<evidence type="ECO:0008006" key="5">
    <source>
        <dbReference type="Google" id="ProtNLM"/>
    </source>
</evidence>
<gene>
    <name evidence="3" type="ORF">COU97_01360</name>
</gene>
<evidence type="ECO:0000256" key="2">
    <source>
        <dbReference type="SAM" id="Phobius"/>
    </source>
</evidence>
<dbReference type="InterPro" id="IPR007445">
    <property type="entry name" value="PilO"/>
</dbReference>
<accession>A0A2M8L7E8</accession>
<keyword evidence="2" id="KW-1133">Transmembrane helix</keyword>
<feature type="coiled-coil region" evidence="1">
    <location>
        <begin position="53"/>
        <end position="80"/>
    </location>
</feature>
<comment type="caution">
    <text evidence="3">The sequence shown here is derived from an EMBL/GenBank/DDBJ whole genome shotgun (WGS) entry which is preliminary data.</text>
</comment>
<dbReference type="GO" id="GO:0043107">
    <property type="term" value="P:type IV pilus-dependent motility"/>
    <property type="evidence" value="ECO:0007669"/>
    <property type="project" value="InterPro"/>
</dbReference>
<name>A0A2M8L7E8_9BACT</name>
<dbReference type="Gene3D" id="3.30.70.60">
    <property type="match status" value="1"/>
</dbReference>
<keyword evidence="1" id="KW-0175">Coiled coil</keyword>
<reference evidence="4" key="1">
    <citation type="submission" date="2017-09" db="EMBL/GenBank/DDBJ databases">
        <title>Depth-based differentiation of microbial function through sediment-hosted aquifers and enrichment of novel symbionts in the deep terrestrial subsurface.</title>
        <authorList>
            <person name="Probst A.J."/>
            <person name="Ladd B."/>
            <person name="Jarett J.K."/>
            <person name="Geller-Mcgrath D.E."/>
            <person name="Sieber C.M.K."/>
            <person name="Emerson J.B."/>
            <person name="Anantharaman K."/>
            <person name="Thomas B.C."/>
            <person name="Malmstrom R."/>
            <person name="Stieglmeier M."/>
            <person name="Klingl A."/>
            <person name="Woyke T."/>
            <person name="Ryan C.M."/>
            <person name="Banfield J.F."/>
        </authorList>
    </citation>
    <scope>NUCLEOTIDE SEQUENCE [LARGE SCALE GENOMIC DNA]</scope>
</reference>
<organism evidence="3 4">
    <name type="scientific">Candidatus Shapirobacteria bacterium CG10_big_fil_rev_8_21_14_0_10_48_15</name>
    <dbReference type="NCBI Taxonomy" id="1974484"/>
    <lineage>
        <taxon>Bacteria</taxon>
        <taxon>Candidatus Shapironibacteriota</taxon>
    </lineage>
</organism>
<evidence type="ECO:0000313" key="4">
    <source>
        <dbReference type="Proteomes" id="UP000231579"/>
    </source>
</evidence>
<evidence type="ECO:0000313" key="3">
    <source>
        <dbReference type="EMBL" id="PJE70127.1"/>
    </source>
</evidence>
<dbReference type="AlphaFoldDB" id="A0A2M8L7E8"/>
<proteinExistence type="predicted"/>
<dbReference type="Proteomes" id="UP000231579">
    <property type="component" value="Unassembled WGS sequence"/>
</dbReference>
<dbReference type="GO" id="GO:0043683">
    <property type="term" value="P:type IV pilus assembly"/>
    <property type="evidence" value="ECO:0007669"/>
    <property type="project" value="InterPro"/>
</dbReference>
<keyword evidence="2" id="KW-0812">Transmembrane</keyword>
<dbReference type="Pfam" id="PF04350">
    <property type="entry name" value="PilO"/>
    <property type="match status" value="1"/>
</dbReference>
<evidence type="ECO:0000256" key="1">
    <source>
        <dbReference type="SAM" id="Coils"/>
    </source>
</evidence>
<sequence length="213" mass="24341">MNSLNIDKYSRFFVNVGRLYQKKRVRVYTELVLSTLTISFFLLAAIRPTATTIAGLIKEIEDQKVANEKLQSKINDLTLARQDYLIVQPKLALLDQALPQQEQVTMLAKELEALSRRTNITISILHFGQVDLFQSKVVDAVEPQMISFSFNASGEYESLKNFLQSLESLRRIIVIESFGFQTNKKEGQKLSLSLKGATYYFPTVMENADYQQE</sequence>
<feature type="transmembrane region" description="Helical" evidence="2">
    <location>
        <begin position="27"/>
        <end position="46"/>
    </location>
</feature>
<keyword evidence="2" id="KW-0472">Membrane</keyword>
<dbReference type="InterPro" id="IPR014717">
    <property type="entry name" value="Transl_elong_EF1B/ribsomal_bS6"/>
</dbReference>
<dbReference type="EMBL" id="PFEM01000020">
    <property type="protein sequence ID" value="PJE70127.1"/>
    <property type="molecule type" value="Genomic_DNA"/>
</dbReference>
<protein>
    <recommendedName>
        <fullName evidence="5">Type 4a pilus biogenesis protein PilO</fullName>
    </recommendedName>
</protein>